<name>A0ABR2W7R1_9FUNG</name>
<feature type="compositionally biased region" description="Polar residues" evidence="1">
    <location>
        <begin position="196"/>
        <end position="207"/>
    </location>
</feature>
<reference evidence="2 3" key="1">
    <citation type="submission" date="2023-04" db="EMBL/GenBank/DDBJ databases">
        <title>Genome of Basidiobolus ranarum AG-B5.</title>
        <authorList>
            <person name="Stajich J.E."/>
            <person name="Carter-House D."/>
            <person name="Gryganskyi A."/>
        </authorList>
    </citation>
    <scope>NUCLEOTIDE SEQUENCE [LARGE SCALE GENOMIC DNA]</scope>
    <source>
        <strain evidence="2 3">AG-B5</strain>
    </source>
</reference>
<evidence type="ECO:0000256" key="1">
    <source>
        <dbReference type="SAM" id="MobiDB-lite"/>
    </source>
</evidence>
<dbReference type="PANTHER" id="PTHR35140:SF1">
    <property type="entry name" value="MITOTIC CHECK POINT PROTEIN BFA1"/>
    <property type="match status" value="1"/>
</dbReference>
<feature type="compositionally biased region" description="Low complexity" evidence="1">
    <location>
        <begin position="143"/>
        <end position="160"/>
    </location>
</feature>
<dbReference type="Proteomes" id="UP001479436">
    <property type="component" value="Unassembled WGS sequence"/>
</dbReference>
<evidence type="ECO:0000313" key="2">
    <source>
        <dbReference type="EMBL" id="KAK9722624.1"/>
    </source>
</evidence>
<feature type="region of interest" description="Disordered" evidence="1">
    <location>
        <begin position="143"/>
        <end position="169"/>
    </location>
</feature>
<feature type="region of interest" description="Disordered" evidence="1">
    <location>
        <begin position="196"/>
        <end position="215"/>
    </location>
</feature>
<gene>
    <name evidence="2" type="ORF">K7432_002529</name>
</gene>
<keyword evidence="3" id="KW-1185">Reference proteome</keyword>
<proteinExistence type="predicted"/>
<feature type="compositionally biased region" description="Polar residues" evidence="1">
    <location>
        <begin position="432"/>
        <end position="463"/>
    </location>
</feature>
<dbReference type="InterPro" id="IPR034586">
    <property type="entry name" value="Bfa1/Byr4"/>
</dbReference>
<feature type="region of interest" description="Disordered" evidence="1">
    <location>
        <begin position="221"/>
        <end position="255"/>
    </location>
</feature>
<evidence type="ECO:0000313" key="3">
    <source>
        <dbReference type="Proteomes" id="UP001479436"/>
    </source>
</evidence>
<sequence length="668" mass="75483">MFDTTRLLNYLSKPIELSHSLWPDLDRTLNEQRRNQSTSTSSHITDNENTLEFPISEPTTPTPNCTKPQDFSTSLGEVDTSLRSLSCHSPILSCNKEDVGQNGISPDIPSTLSNSQARLKFSSSTPQLRILNQNKDRSLLALTSNTTSSKSSCTSTNQSTEGEIAFGSFDGSKKYNSRSSFDETLYVRRRRMNQFDSNPTSQWNWNSEDTEEDFETDLISDDSPIATPAVSPSPSPSPTTSPQPQKHQFSKSESLPKKEALVEKGFHNDTEISSDPTKLKFNNSTPHVTGMVKVVGTTPPGNSDWSDELVGGLDFDSNDEWVNTFLSKNKCHQSSCSSFSSKSKTTCTNSTDFSISPVSLKHPKYTDHLYTKSEPRPYRATTPLKTMISSKTVDRSCINHLSLPKKKSNKQGIRESGRYDSQVFKNPRHSQRIPNPSTALSPSNNSQTRYTTDTRSDSWTTHTSKNHSPRTIGKVTMSNQLSGSTRHTLDYSIDLEDDTSFESAIQEPSKGRITQPHLNELTSPSRPSLIPYAFGEGKKAHIIGNMLFDPEKMCWRNLSEKGIDENERNSDPFENFSSDEEDIHSIQETQPPKEEFSVGTEFQLTAEELREMFKTEMEHKIHMQRWYVNSDLYTNHDRIGYKDPIIREVELLDIRLTWPDRFQSRSSR</sequence>
<feature type="compositionally biased region" description="Polar residues" evidence="1">
    <location>
        <begin position="35"/>
        <end position="50"/>
    </location>
</feature>
<feature type="region of interest" description="Disordered" evidence="1">
    <location>
        <begin position="32"/>
        <end position="73"/>
    </location>
</feature>
<feature type="compositionally biased region" description="Polar residues" evidence="1">
    <location>
        <begin position="57"/>
        <end position="73"/>
    </location>
</feature>
<comment type="caution">
    <text evidence="2">The sequence shown here is derived from an EMBL/GenBank/DDBJ whole genome shotgun (WGS) entry which is preliminary data.</text>
</comment>
<feature type="region of interest" description="Disordered" evidence="1">
    <location>
        <begin position="564"/>
        <end position="597"/>
    </location>
</feature>
<protein>
    <submittedName>
        <fullName evidence="2">Uncharacterized protein</fullName>
    </submittedName>
</protein>
<accession>A0ABR2W7R1</accession>
<feature type="compositionally biased region" description="Pro residues" evidence="1">
    <location>
        <begin position="231"/>
        <end position="241"/>
    </location>
</feature>
<dbReference type="EMBL" id="JASJQH010006944">
    <property type="protein sequence ID" value="KAK9722624.1"/>
    <property type="molecule type" value="Genomic_DNA"/>
</dbReference>
<organism evidence="2 3">
    <name type="scientific">Basidiobolus ranarum</name>
    <dbReference type="NCBI Taxonomy" id="34480"/>
    <lineage>
        <taxon>Eukaryota</taxon>
        <taxon>Fungi</taxon>
        <taxon>Fungi incertae sedis</taxon>
        <taxon>Zoopagomycota</taxon>
        <taxon>Entomophthoromycotina</taxon>
        <taxon>Basidiobolomycetes</taxon>
        <taxon>Basidiobolales</taxon>
        <taxon>Basidiobolaceae</taxon>
        <taxon>Basidiobolus</taxon>
    </lineage>
</organism>
<feature type="region of interest" description="Disordered" evidence="1">
    <location>
        <begin position="401"/>
        <end position="472"/>
    </location>
</feature>
<dbReference type="PANTHER" id="PTHR35140">
    <property type="entry name" value="MITOTIC CHECK POINT PROTEIN BFA1"/>
    <property type="match status" value="1"/>
</dbReference>